<feature type="signal peptide" evidence="1">
    <location>
        <begin position="1"/>
        <end position="21"/>
    </location>
</feature>
<proteinExistence type="predicted"/>
<dbReference type="Proteomes" id="UP000325177">
    <property type="component" value="Chromosome"/>
</dbReference>
<accession>A0A5P1UTS7</accession>
<dbReference type="AlphaFoldDB" id="A0A5P1UTS7"/>
<evidence type="ECO:0000313" key="3">
    <source>
        <dbReference type="Proteomes" id="UP000325177"/>
    </source>
</evidence>
<dbReference type="Pfam" id="PF16223">
    <property type="entry name" value="DUF4882"/>
    <property type="match status" value="1"/>
</dbReference>
<organism evidence="2 3">
    <name type="scientific">Acinetobacter suaedae</name>
    <dbReference type="NCBI Taxonomy" id="2609668"/>
    <lineage>
        <taxon>Bacteria</taxon>
        <taxon>Pseudomonadati</taxon>
        <taxon>Pseudomonadota</taxon>
        <taxon>Gammaproteobacteria</taxon>
        <taxon>Moraxellales</taxon>
        <taxon>Moraxellaceae</taxon>
        <taxon>Acinetobacter</taxon>
    </lineage>
</organism>
<evidence type="ECO:0000256" key="1">
    <source>
        <dbReference type="SAM" id="SignalP"/>
    </source>
</evidence>
<reference evidence="2 3" key="1">
    <citation type="submission" date="2019-09" db="EMBL/GenBank/DDBJ databases">
        <title>Acinetobacter sp. C16S1 isolated from saline soil.</title>
        <authorList>
            <person name="Xu L."/>
            <person name="Sun J.-Q."/>
        </authorList>
    </citation>
    <scope>NUCLEOTIDE SEQUENCE [LARGE SCALE GENOMIC DNA]</scope>
    <source>
        <strain evidence="2 3">C16S1</strain>
    </source>
</reference>
<keyword evidence="1" id="KW-0732">Signal</keyword>
<keyword evidence="3" id="KW-1185">Reference proteome</keyword>
<sequence>MRKILSITTLFTAIIFNPALAQCSFSFNATEAQIQQSYPNSSSTNLKFPSINGMKASYTVAANPDMGTKLNYYAKNGDGYTIPLPQTGIIAYEYQFKLPSFTISGEGNIVFLPTIGRGEGQDQSPFAILITYINNWDPGKNQNMLIAAVYNNTTSQGNGGGKSFDVNILPKGYQRLGIYINQDTKQVGMIFNGINYGYVGTASTKPVNYYFEMNLGQYAIPVGNSIIGQEISQELILDRSQLQFTYPAGTKDLCGAVL</sequence>
<protein>
    <submittedName>
        <fullName evidence="2">DUF4882 domain-containing protein</fullName>
    </submittedName>
</protein>
<gene>
    <name evidence="2" type="ORF">F2A31_11865</name>
</gene>
<dbReference type="InterPro" id="IPR032620">
    <property type="entry name" value="DUF4882"/>
</dbReference>
<feature type="chain" id="PRO_5024890975" evidence="1">
    <location>
        <begin position="22"/>
        <end position="258"/>
    </location>
</feature>
<dbReference type="RefSeq" id="WP_150026544.1">
    <property type="nucleotide sequence ID" value="NZ_CP043909.1"/>
</dbReference>
<dbReference type="EMBL" id="CP043909">
    <property type="protein sequence ID" value="QER40359.1"/>
    <property type="molecule type" value="Genomic_DNA"/>
</dbReference>
<dbReference type="KEGG" id="asue:F2A31_11865"/>
<name>A0A5P1UTS7_9GAMM</name>
<evidence type="ECO:0000313" key="2">
    <source>
        <dbReference type="EMBL" id="QER40359.1"/>
    </source>
</evidence>